<evidence type="ECO:0000313" key="1">
    <source>
        <dbReference type="EMBL" id="CAA0832973.1"/>
    </source>
</evidence>
<reference evidence="1" key="1">
    <citation type="submission" date="2019-12" db="EMBL/GenBank/DDBJ databases">
        <authorList>
            <person name="Scholes J."/>
        </authorList>
    </citation>
    <scope>NUCLEOTIDE SEQUENCE</scope>
</reference>
<sequence length="102" mass="11709">MSFTVSPVLGDRKSFADRGRQAPYQMKLWATNEVRAKSKFCYWYDPFGLSKKPEDIAKYQSYELIQAIWFKTGPFLLEGCPRRSWDAATGREAAAVFLDEDG</sequence>
<dbReference type="Proteomes" id="UP001153555">
    <property type="component" value="Unassembled WGS sequence"/>
</dbReference>
<protein>
    <submittedName>
        <fullName evidence="1">Chlorophyll a-b binding protein CP26-chloroplastic</fullName>
    </submittedName>
</protein>
<gene>
    <name evidence="1" type="ORF">SHERM_28247</name>
</gene>
<evidence type="ECO:0000313" key="2">
    <source>
        <dbReference type="Proteomes" id="UP001153555"/>
    </source>
</evidence>
<name>A0A9N7NL60_STRHE</name>
<accession>A0A9N7NL60</accession>
<proteinExistence type="predicted"/>
<dbReference type="AlphaFoldDB" id="A0A9N7NL60"/>
<keyword evidence="2" id="KW-1185">Reference proteome</keyword>
<dbReference type="OrthoDB" id="927267at2759"/>
<comment type="caution">
    <text evidence="1">The sequence shown here is derived from an EMBL/GenBank/DDBJ whole genome shotgun (WGS) entry which is preliminary data.</text>
</comment>
<dbReference type="EMBL" id="CACSLK010027837">
    <property type="protein sequence ID" value="CAA0832973.1"/>
    <property type="molecule type" value="Genomic_DNA"/>
</dbReference>
<organism evidence="1 2">
    <name type="scientific">Striga hermonthica</name>
    <name type="common">Purple witchweed</name>
    <name type="synonym">Buchnera hermonthica</name>
    <dbReference type="NCBI Taxonomy" id="68872"/>
    <lineage>
        <taxon>Eukaryota</taxon>
        <taxon>Viridiplantae</taxon>
        <taxon>Streptophyta</taxon>
        <taxon>Embryophyta</taxon>
        <taxon>Tracheophyta</taxon>
        <taxon>Spermatophyta</taxon>
        <taxon>Magnoliopsida</taxon>
        <taxon>eudicotyledons</taxon>
        <taxon>Gunneridae</taxon>
        <taxon>Pentapetalae</taxon>
        <taxon>asterids</taxon>
        <taxon>lamiids</taxon>
        <taxon>Lamiales</taxon>
        <taxon>Orobanchaceae</taxon>
        <taxon>Buchnereae</taxon>
        <taxon>Striga</taxon>
    </lineage>
</organism>
<dbReference type="Gene3D" id="3.10.20.10">
    <property type="match status" value="1"/>
</dbReference>